<dbReference type="GO" id="GO:0008289">
    <property type="term" value="F:lipid binding"/>
    <property type="evidence" value="ECO:0007669"/>
    <property type="project" value="UniProtKB-KW"/>
</dbReference>
<keyword evidence="1" id="KW-0813">Transport</keyword>
<dbReference type="InterPro" id="IPR036312">
    <property type="entry name" value="Bifun_inhib/LTP/seed_sf"/>
</dbReference>
<dbReference type="Gene3D" id="1.10.110.10">
    <property type="entry name" value="Plant lipid-transfer and hydrophobic proteins"/>
    <property type="match status" value="1"/>
</dbReference>
<dbReference type="GO" id="GO:0006869">
    <property type="term" value="P:lipid transport"/>
    <property type="evidence" value="ECO:0007669"/>
    <property type="project" value="InterPro"/>
</dbReference>
<comment type="similarity">
    <text evidence="1">Belongs to the plant LTP family.</text>
</comment>
<proteinExistence type="inferred from homology"/>
<feature type="chain" id="PRO_5042276914" description="Non-specific lipid-transfer protein" evidence="2">
    <location>
        <begin position="27"/>
        <end position="119"/>
    </location>
</feature>
<dbReference type="PRINTS" id="PR00382">
    <property type="entry name" value="LIPIDTRNSFER"/>
</dbReference>
<dbReference type="InterPro" id="IPR000528">
    <property type="entry name" value="Plant_nsLTP"/>
</dbReference>
<dbReference type="Proteomes" id="UP001231189">
    <property type="component" value="Unassembled WGS sequence"/>
</dbReference>
<dbReference type="SMART" id="SM00499">
    <property type="entry name" value="AAI"/>
    <property type="match status" value="1"/>
</dbReference>
<evidence type="ECO:0000259" key="3">
    <source>
        <dbReference type="SMART" id="SM00499"/>
    </source>
</evidence>
<feature type="domain" description="Bifunctional inhibitor/plant lipid transfer protein/seed storage helical" evidence="3">
    <location>
        <begin position="30"/>
        <end position="115"/>
    </location>
</feature>
<dbReference type="SUPFAM" id="SSF47699">
    <property type="entry name" value="Bifunctional inhibitor/lipid-transfer protein/seed storage 2S albumin"/>
    <property type="match status" value="1"/>
</dbReference>
<keyword evidence="2" id="KW-0732">Signal</keyword>
<evidence type="ECO:0000256" key="2">
    <source>
        <dbReference type="SAM" id="SignalP"/>
    </source>
</evidence>
<dbReference type="Pfam" id="PF00234">
    <property type="entry name" value="Tryp_alpha_amyl"/>
    <property type="match status" value="1"/>
</dbReference>
<protein>
    <recommendedName>
        <fullName evidence="1">Non-specific lipid-transfer protein</fullName>
    </recommendedName>
</protein>
<dbReference type="AlphaFoldDB" id="A0AAD8T1P1"/>
<keyword evidence="1" id="KW-0446">Lipid-binding</keyword>
<feature type="signal peptide" evidence="2">
    <location>
        <begin position="1"/>
        <end position="26"/>
    </location>
</feature>
<gene>
    <name evidence="4" type="ORF">QYE76_055749</name>
</gene>
<comment type="caution">
    <text evidence="4">The sequence shown here is derived from an EMBL/GenBank/DDBJ whole genome shotgun (WGS) entry which is preliminary data.</text>
</comment>
<sequence length="119" mass="12199">MAAARTASVVVLALVLAAAVVAPARAAMSCATVYSTLMPCLEFVREGGTPARGCCSGIKDLLAQANNTPDRRTVCSCLKNVANSAGDSTIIGRASSLPSKCNVDLPYKITPNVNCAKIV</sequence>
<accession>A0AAD8T1P1</accession>
<dbReference type="EMBL" id="JAUUTY010000003">
    <property type="protein sequence ID" value="KAK1667590.1"/>
    <property type="molecule type" value="Genomic_DNA"/>
</dbReference>
<evidence type="ECO:0000313" key="5">
    <source>
        <dbReference type="Proteomes" id="UP001231189"/>
    </source>
</evidence>
<reference evidence="4" key="1">
    <citation type="submission" date="2023-07" db="EMBL/GenBank/DDBJ databases">
        <title>A chromosome-level genome assembly of Lolium multiflorum.</title>
        <authorList>
            <person name="Chen Y."/>
            <person name="Copetti D."/>
            <person name="Kolliker R."/>
            <person name="Studer B."/>
        </authorList>
    </citation>
    <scope>NUCLEOTIDE SEQUENCE</scope>
    <source>
        <strain evidence="4">02402/16</strain>
        <tissue evidence="4">Leaf</tissue>
    </source>
</reference>
<dbReference type="PROSITE" id="PS00597">
    <property type="entry name" value="PLANT_LTP"/>
    <property type="match status" value="1"/>
</dbReference>
<keyword evidence="5" id="KW-1185">Reference proteome</keyword>
<dbReference type="PANTHER" id="PTHR33076">
    <property type="entry name" value="NON-SPECIFIC LIPID-TRANSFER PROTEIN 2-RELATED"/>
    <property type="match status" value="1"/>
</dbReference>
<evidence type="ECO:0000313" key="4">
    <source>
        <dbReference type="EMBL" id="KAK1667590.1"/>
    </source>
</evidence>
<name>A0AAD8T1P1_LOLMU</name>
<organism evidence="4 5">
    <name type="scientific">Lolium multiflorum</name>
    <name type="common">Italian ryegrass</name>
    <name type="synonym">Lolium perenne subsp. multiflorum</name>
    <dbReference type="NCBI Taxonomy" id="4521"/>
    <lineage>
        <taxon>Eukaryota</taxon>
        <taxon>Viridiplantae</taxon>
        <taxon>Streptophyta</taxon>
        <taxon>Embryophyta</taxon>
        <taxon>Tracheophyta</taxon>
        <taxon>Spermatophyta</taxon>
        <taxon>Magnoliopsida</taxon>
        <taxon>Liliopsida</taxon>
        <taxon>Poales</taxon>
        <taxon>Poaceae</taxon>
        <taxon>BOP clade</taxon>
        <taxon>Pooideae</taxon>
        <taxon>Poodae</taxon>
        <taxon>Poeae</taxon>
        <taxon>Poeae Chloroplast Group 2 (Poeae type)</taxon>
        <taxon>Loliodinae</taxon>
        <taxon>Loliinae</taxon>
        <taxon>Lolium</taxon>
    </lineage>
</organism>
<evidence type="ECO:0000256" key="1">
    <source>
        <dbReference type="RuleBase" id="RU000628"/>
    </source>
</evidence>
<comment type="function">
    <text evidence="1">Plant non-specific lipid-transfer proteins transfer phospholipids as well as galactolipids across membranes. May play a role in wax or cutin deposition in the cell walls of expanding epidermal cells and certain secretory tissues.</text>
</comment>
<dbReference type="CDD" id="cd01960">
    <property type="entry name" value="nsLTP1"/>
    <property type="match status" value="1"/>
</dbReference>
<dbReference type="InterPro" id="IPR016140">
    <property type="entry name" value="Bifunc_inhib/LTP/seed_store"/>
</dbReference>